<dbReference type="EMBL" id="AJVK01028283">
    <property type="status" value="NOT_ANNOTATED_CDS"/>
    <property type="molecule type" value="Genomic_DNA"/>
</dbReference>
<dbReference type="GO" id="GO:0016020">
    <property type="term" value="C:membrane"/>
    <property type="evidence" value="ECO:0007669"/>
    <property type="project" value="TreeGrafter"/>
</dbReference>
<keyword evidence="3" id="KW-1185">Reference proteome</keyword>
<organism evidence="2 3">
    <name type="scientific">Phlebotomus papatasi</name>
    <name type="common">Sandfly</name>
    <dbReference type="NCBI Taxonomy" id="29031"/>
    <lineage>
        <taxon>Eukaryota</taxon>
        <taxon>Metazoa</taxon>
        <taxon>Ecdysozoa</taxon>
        <taxon>Arthropoda</taxon>
        <taxon>Hexapoda</taxon>
        <taxon>Insecta</taxon>
        <taxon>Pterygota</taxon>
        <taxon>Neoptera</taxon>
        <taxon>Endopterygota</taxon>
        <taxon>Diptera</taxon>
        <taxon>Nematocera</taxon>
        <taxon>Psychodoidea</taxon>
        <taxon>Psychodidae</taxon>
        <taxon>Phlebotomus</taxon>
        <taxon>Phlebotomus</taxon>
    </lineage>
</organism>
<name>A0A1B0D9K2_PHLPP</name>
<dbReference type="VEuPathDB" id="VectorBase:PPAI004314"/>
<evidence type="ECO:0000313" key="2">
    <source>
        <dbReference type="EnsemblMetazoa" id="PPAI004314-PA"/>
    </source>
</evidence>
<dbReference type="Proteomes" id="UP000092462">
    <property type="component" value="Unassembled WGS sequence"/>
</dbReference>
<dbReference type="EnsemblMetazoa" id="PPAI004314-RA">
    <property type="protein sequence ID" value="PPAI004314-PA"/>
    <property type="gene ID" value="PPAI004314"/>
</dbReference>
<accession>A0A1B0D9K2</accession>
<dbReference type="PANTHER" id="PTHR22753:SF14">
    <property type="entry name" value="MONOACYLGLYCEROL_DIACYLGLYCEROL O-ACYLTRANSFERASE"/>
    <property type="match status" value="1"/>
</dbReference>
<feature type="domain" description="Phospholipid/glycerol acyltransferase" evidence="1">
    <location>
        <begin position="107"/>
        <end position="228"/>
    </location>
</feature>
<evidence type="ECO:0000259" key="1">
    <source>
        <dbReference type="Pfam" id="PF01553"/>
    </source>
</evidence>
<reference evidence="2" key="1">
    <citation type="submission" date="2022-08" db="UniProtKB">
        <authorList>
            <consortium name="EnsemblMetazoa"/>
        </authorList>
    </citation>
    <scope>IDENTIFICATION</scope>
    <source>
        <strain evidence="2">Israel</strain>
    </source>
</reference>
<evidence type="ECO:0000313" key="3">
    <source>
        <dbReference type="Proteomes" id="UP000092462"/>
    </source>
</evidence>
<dbReference type="CDD" id="cd07987">
    <property type="entry name" value="LPLAT_MGAT-like"/>
    <property type="match status" value="1"/>
</dbReference>
<dbReference type="AlphaFoldDB" id="A0A1B0D9K2"/>
<dbReference type="PANTHER" id="PTHR22753">
    <property type="entry name" value="TRANSMEMBRANE PROTEIN 68"/>
    <property type="match status" value="1"/>
</dbReference>
<dbReference type="EMBL" id="AJVK01028284">
    <property type="status" value="NOT_ANNOTATED_CDS"/>
    <property type="molecule type" value="Genomic_DNA"/>
</dbReference>
<dbReference type="Pfam" id="PF01553">
    <property type="entry name" value="Acyltransferase"/>
    <property type="match status" value="1"/>
</dbReference>
<proteinExistence type="predicted"/>
<dbReference type="VEuPathDB" id="VectorBase:PPAPM1_003236"/>
<dbReference type="InterPro" id="IPR002123">
    <property type="entry name" value="Plipid/glycerol_acylTrfase"/>
</dbReference>
<protein>
    <recommendedName>
        <fullName evidence="1">Phospholipid/glycerol acyltransferase domain-containing protein</fullName>
    </recommendedName>
</protein>
<sequence>MSPLLSQMDAPTNATFIKYFGDSLGQYIDLDYSIWLSRLLTPLIITFMLPLVFVGLIYFTSIFLYIYKLHRRIIMQAVSSDLDFWDVGRKIVSAVWDAHAWLYHGYEVIGLHHLPQEGPALIVYYHGAVPIDMYYFVARVLLAKDRLIYTVADRFLFKIPGWGIISDACKSGYNTICTSTLRDGNLLAISPGGVYEAQFGDNRYELLWKNRIGFAKVAIDAKAPIIPMFTQNLREAFRSVGILKRWLIKFYNATHIPVRPIYGGFPVKLRTFLGPPIPYDPNLTPEELKQKTAFAIEELINKHQRIPGGIFHALLDRFSFLRKRRASD</sequence>
<dbReference type="GO" id="GO:0016746">
    <property type="term" value="F:acyltransferase activity"/>
    <property type="evidence" value="ECO:0007669"/>
    <property type="project" value="InterPro"/>
</dbReference>